<accession>A0AA88T682</accession>
<gene>
    <name evidence="7" type="ORF">Q5P01_002486</name>
</gene>
<evidence type="ECO:0000313" key="8">
    <source>
        <dbReference type="Proteomes" id="UP001187415"/>
    </source>
</evidence>
<dbReference type="PROSITE" id="PS51720">
    <property type="entry name" value="G_AIG1"/>
    <property type="match status" value="1"/>
</dbReference>
<evidence type="ECO:0000256" key="3">
    <source>
        <dbReference type="ARBA" id="ARBA00023134"/>
    </source>
</evidence>
<sequence length="381" mass="41627">MDVSKAIVILGKTGSGKSSLANTIFGEELFTIDHTINSETEKCRAATKSVNGRKITLIDTPGFFDTDRSEEDMKPAIVRCITECAPGPHAFLIVLKVEKFTEHEKAVIDKICQYFSEEVLKYATVLFTHGDQLPKGKSIMDVVDQNEFMKDLVQKCGGRCHVIDNKYWNNPRDEYRSNQFQVEELLKTIDKTVLANDGGRYTNEMLQTVEAEIQQEEELIRQSSENMSEEEIRRQARDRAYKKLIFKLAGVTTGALLGALFGVVVMVGAVATVLKISSEPVQLRHAVAKTVGVGLTGGIFRGAVGASGTTLGALTLTAAVTGAVKGALTGYDAAEGADSPQEAVKRANEAVQEEAQSFLDKTNDVLESMLQPKSKQSQNLK</sequence>
<dbReference type="Proteomes" id="UP001187415">
    <property type="component" value="Unassembled WGS sequence"/>
</dbReference>
<dbReference type="SUPFAM" id="SSF52540">
    <property type="entry name" value="P-loop containing nucleoside triphosphate hydrolases"/>
    <property type="match status" value="1"/>
</dbReference>
<feature type="coiled-coil region" evidence="4">
    <location>
        <begin position="206"/>
        <end position="233"/>
    </location>
</feature>
<organism evidence="7 8">
    <name type="scientific">Channa striata</name>
    <name type="common">Snakehead murrel</name>
    <name type="synonym">Ophicephalus striatus</name>
    <dbReference type="NCBI Taxonomy" id="64152"/>
    <lineage>
        <taxon>Eukaryota</taxon>
        <taxon>Metazoa</taxon>
        <taxon>Chordata</taxon>
        <taxon>Craniata</taxon>
        <taxon>Vertebrata</taxon>
        <taxon>Euteleostomi</taxon>
        <taxon>Actinopterygii</taxon>
        <taxon>Neopterygii</taxon>
        <taxon>Teleostei</taxon>
        <taxon>Neoteleostei</taxon>
        <taxon>Acanthomorphata</taxon>
        <taxon>Anabantaria</taxon>
        <taxon>Anabantiformes</taxon>
        <taxon>Channoidei</taxon>
        <taxon>Channidae</taxon>
        <taxon>Channa</taxon>
    </lineage>
</organism>
<proteinExistence type="inferred from homology"/>
<feature type="transmembrane region" description="Helical" evidence="5">
    <location>
        <begin position="244"/>
        <end position="274"/>
    </location>
</feature>
<dbReference type="FunFam" id="3.40.50.300:FF:000366">
    <property type="entry name" value="GTPase, IMAP family member 2"/>
    <property type="match status" value="1"/>
</dbReference>
<keyword evidence="5" id="KW-1133">Transmembrane helix</keyword>
<keyword evidence="8" id="KW-1185">Reference proteome</keyword>
<keyword evidence="2" id="KW-0547">Nucleotide-binding</keyword>
<feature type="domain" description="AIG1-type G" evidence="6">
    <location>
        <begin position="2"/>
        <end position="210"/>
    </location>
</feature>
<dbReference type="AlphaFoldDB" id="A0AA88T682"/>
<keyword evidence="3" id="KW-0342">GTP-binding</keyword>
<name>A0AA88T682_CHASR</name>
<dbReference type="Pfam" id="PF04548">
    <property type="entry name" value="AIG1"/>
    <property type="match status" value="1"/>
</dbReference>
<dbReference type="EMBL" id="JAUPFM010000001">
    <property type="protein sequence ID" value="KAK2862953.1"/>
    <property type="molecule type" value="Genomic_DNA"/>
</dbReference>
<evidence type="ECO:0000256" key="1">
    <source>
        <dbReference type="ARBA" id="ARBA00008535"/>
    </source>
</evidence>
<comment type="similarity">
    <text evidence="1">Belongs to the TRAFAC class TrmE-Era-EngA-EngB-Septin-like GTPase superfamily. AIG1/Toc34/Toc159-like paraseptin GTPase family. IAN subfamily.</text>
</comment>
<evidence type="ECO:0000313" key="7">
    <source>
        <dbReference type="EMBL" id="KAK2862953.1"/>
    </source>
</evidence>
<evidence type="ECO:0000256" key="2">
    <source>
        <dbReference type="ARBA" id="ARBA00022741"/>
    </source>
</evidence>
<evidence type="ECO:0000256" key="5">
    <source>
        <dbReference type="SAM" id="Phobius"/>
    </source>
</evidence>
<protein>
    <recommendedName>
        <fullName evidence="6">AIG1-type G domain-containing protein</fullName>
    </recommendedName>
</protein>
<dbReference type="InterPro" id="IPR027417">
    <property type="entry name" value="P-loop_NTPase"/>
</dbReference>
<comment type="caution">
    <text evidence="7">The sequence shown here is derived from an EMBL/GenBank/DDBJ whole genome shotgun (WGS) entry which is preliminary data.</text>
</comment>
<dbReference type="GO" id="GO:0005525">
    <property type="term" value="F:GTP binding"/>
    <property type="evidence" value="ECO:0007669"/>
    <property type="project" value="UniProtKB-KW"/>
</dbReference>
<evidence type="ECO:0000256" key="4">
    <source>
        <dbReference type="SAM" id="Coils"/>
    </source>
</evidence>
<keyword evidence="5" id="KW-0472">Membrane</keyword>
<reference evidence="7" key="1">
    <citation type="submission" date="2023-07" db="EMBL/GenBank/DDBJ databases">
        <title>Chromosome-level Genome Assembly of Striped Snakehead (Channa striata).</title>
        <authorList>
            <person name="Liu H."/>
        </authorList>
    </citation>
    <scope>NUCLEOTIDE SEQUENCE</scope>
    <source>
        <strain evidence="7">Gz</strain>
        <tissue evidence="7">Muscle</tissue>
    </source>
</reference>
<keyword evidence="4" id="KW-0175">Coiled coil</keyword>
<evidence type="ECO:0000259" key="6">
    <source>
        <dbReference type="PROSITE" id="PS51720"/>
    </source>
</evidence>
<dbReference type="PANTHER" id="PTHR10903:SF62">
    <property type="entry name" value="GTPASE IMAP FAMILY MEMBER 4-LIKE-RELATED"/>
    <property type="match status" value="1"/>
</dbReference>
<dbReference type="PANTHER" id="PTHR10903">
    <property type="entry name" value="GTPASE, IMAP FAMILY MEMBER-RELATED"/>
    <property type="match status" value="1"/>
</dbReference>
<dbReference type="InterPro" id="IPR006703">
    <property type="entry name" value="G_AIG1"/>
</dbReference>
<keyword evidence="5" id="KW-0812">Transmembrane</keyword>
<dbReference type="InterPro" id="IPR045058">
    <property type="entry name" value="GIMA/IAN/Toc"/>
</dbReference>
<dbReference type="Gene3D" id="3.40.50.300">
    <property type="entry name" value="P-loop containing nucleotide triphosphate hydrolases"/>
    <property type="match status" value="1"/>
</dbReference>